<dbReference type="Proteomes" id="UP000280073">
    <property type="component" value="Unassembled WGS sequence"/>
</dbReference>
<evidence type="ECO:0000313" key="1">
    <source>
        <dbReference type="EMBL" id="RSR44119.1"/>
    </source>
</evidence>
<dbReference type="AlphaFoldDB" id="A0A429MK78"/>
<proteinExistence type="predicted"/>
<gene>
    <name evidence="1" type="ORF">EA686_20800</name>
</gene>
<reference evidence="1 2" key="1">
    <citation type="submission" date="2018-10" db="EMBL/GenBank/DDBJ databases">
        <title>GWAS and RNA-Seq identify cryptic mechanisms of antimicrobial resistance in Acinetobacter baumannii.</title>
        <authorList>
            <person name="Sahl J.W."/>
        </authorList>
    </citation>
    <scope>NUCLEOTIDE SEQUENCE [LARGE SCALE GENOMIC DNA]</scope>
    <source>
        <strain evidence="1 2">TG28175</strain>
    </source>
</reference>
<sequence>MPPCSIAASTTMPLNDNFVYAPPQDPLSILF</sequence>
<comment type="caution">
    <text evidence="1">The sequence shown here is derived from an EMBL/GenBank/DDBJ whole genome shotgun (WGS) entry which is preliminary data.</text>
</comment>
<evidence type="ECO:0000313" key="2">
    <source>
        <dbReference type="Proteomes" id="UP000280073"/>
    </source>
</evidence>
<protein>
    <submittedName>
        <fullName evidence="1">RNA pseudouridine synthase</fullName>
    </submittedName>
</protein>
<name>A0A429MK78_ACIBA</name>
<accession>A0A429MK78</accession>
<feature type="non-terminal residue" evidence="1">
    <location>
        <position position="31"/>
    </location>
</feature>
<organism evidence="1 2">
    <name type="scientific">Acinetobacter baumannii</name>
    <dbReference type="NCBI Taxonomy" id="470"/>
    <lineage>
        <taxon>Bacteria</taxon>
        <taxon>Pseudomonadati</taxon>
        <taxon>Pseudomonadota</taxon>
        <taxon>Gammaproteobacteria</taxon>
        <taxon>Moraxellales</taxon>
        <taxon>Moraxellaceae</taxon>
        <taxon>Acinetobacter</taxon>
        <taxon>Acinetobacter calcoaceticus/baumannii complex</taxon>
    </lineage>
</organism>
<dbReference type="EMBL" id="RFDI01001406">
    <property type="protein sequence ID" value="RSR44119.1"/>
    <property type="molecule type" value="Genomic_DNA"/>
</dbReference>